<comment type="caution">
    <text evidence="6">The sequence shown here is derived from an EMBL/GenBank/DDBJ whole genome shotgun (WGS) entry which is preliminary data.</text>
</comment>
<dbReference type="HAMAP" id="MF_01185">
    <property type="entry name" value="FliW"/>
    <property type="match status" value="1"/>
</dbReference>
<keyword evidence="6" id="KW-0969">Cilium</keyword>
<comment type="subcellular location">
    <subcellularLocation>
        <location evidence="5">Cytoplasm</location>
    </subcellularLocation>
</comment>
<keyword evidence="7" id="KW-1185">Reference proteome</keyword>
<evidence type="ECO:0000256" key="2">
    <source>
        <dbReference type="ARBA" id="ARBA00022795"/>
    </source>
</evidence>
<dbReference type="Gene3D" id="2.30.290.10">
    <property type="entry name" value="BH3618-like"/>
    <property type="match status" value="1"/>
</dbReference>
<comment type="similarity">
    <text evidence="5">Belongs to the FliW family.</text>
</comment>
<reference evidence="6 7" key="1">
    <citation type="submission" date="2019-03" db="EMBL/GenBank/DDBJ databases">
        <title>Genomic Encyclopedia of Type Strains, Phase IV (KMG-IV): sequencing the most valuable type-strain genomes for metagenomic binning, comparative biology and taxonomic classification.</title>
        <authorList>
            <person name="Goeker M."/>
        </authorList>
    </citation>
    <scope>NUCLEOTIDE SEQUENCE [LARGE SCALE GENOMIC DNA]</scope>
    <source>
        <strain evidence="6 7">DSM 100556</strain>
    </source>
</reference>
<evidence type="ECO:0000256" key="3">
    <source>
        <dbReference type="ARBA" id="ARBA00022845"/>
    </source>
</evidence>
<dbReference type="SUPFAM" id="SSF141457">
    <property type="entry name" value="BH3618-like"/>
    <property type="match status" value="1"/>
</dbReference>
<dbReference type="STRING" id="1469948.GCA_000732725_02384"/>
<dbReference type="InterPro" id="IPR003775">
    <property type="entry name" value="Flagellar_assembly_factor_FliW"/>
</dbReference>
<keyword evidence="3 5" id="KW-0810">Translation regulation</keyword>
<dbReference type="GO" id="GO:0006417">
    <property type="term" value="P:regulation of translation"/>
    <property type="evidence" value="ECO:0007669"/>
    <property type="project" value="UniProtKB-KW"/>
</dbReference>
<dbReference type="OrthoDB" id="9801235at2"/>
<dbReference type="PANTHER" id="PTHR39190:SF1">
    <property type="entry name" value="FLAGELLAR ASSEMBLY FACTOR FLIW"/>
    <property type="match status" value="1"/>
</dbReference>
<dbReference type="EMBL" id="SLUO01000023">
    <property type="protein sequence ID" value="TCL54013.1"/>
    <property type="molecule type" value="Genomic_DNA"/>
</dbReference>
<evidence type="ECO:0000313" key="6">
    <source>
        <dbReference type="EMBL" id="TCL54013.1"/>
    </source>
</evidence>
<comment type="function">
    <text evidence="5">Acts as an anti-CsrA protein, binds CsrA and prevents it from repressing translation of its target genes, one of which is flagellin. Binds to flagellin and participates in the assembly of the flagellum.</text>
</comment>
<dbReference type="PANTHER" id="PTHR39190">
    <property type="entry name" value="FLAGELLAR ASSEMBLY FACTOR FLIW"/>
    <property type="match status" value="1"/>
</dbReference>
<keyword evidence="1 5" id="KW-0963">Cytoplasm</keyword>
<comment type="subunit">
    <text evidence="5">Interacts with translational regulator CsrA and flagellin(s).</text>
</comment>
<sequence>MIIQTKAFGEITIDEEKVITFPKGIVGFSELTKFTMIHDKETGAGSIHWLQSLQEPAFAMPVMDPLVVKPDYNPEVEEEWIKPLGELDLEELLVLVTVTVPQDLTQMTVNLKGPIVINTGERKACQVIIEGDEYQVKYPIYDILQAKKAGE</sequence>
<keyword evidence="6" id="KW-0966">Cell projection</keyword>
<dbReference type="Proteomes" id="UP000295718">
    <property type="component" value="Unassembled WGS sequence"/>
</dbReference>
<evidence type="ECO:0000256" key="4">
    <source>
        <dbReference type="ARBA" id="ARBA00023186"/>
    </source>
</evidence>
<dbReference type="AlphaFoldDB" id="A0A4R1QM66"/>
<keyword evidence="2 5" id="KW-1005">Bacterial flagellum biogenesis</keyword>
<evidence type="ECO:0000256" key="5">
    <source>
        <dbReference type="HAMAP-Rule" id="MF_01185"/>
    </source>
</evidence>
<evidence type="ECO:0000256" key="1">
    <source>
        <dbReference type="ARBA" id="ARBA00022490"/>
    </source>
</evidence>
<dbReference type="GO" id="GO:0044780">
    <property type="term" value="P:bacterial-type flagellum assembly"/>
    <property type="evidence" value="ECO:0007669"/>
    <property type="project" value="UniProtKB-UniRule"/>
</dbReference>
<proteinExistence type="inferred from homology"/>
<gene>
    <name evidence="5" type="primary">fliW</name>
    <name evidence="6" type="ORF">EDD76_12324</name>
</gene>
<protein>
    <recommendedName>
        <fullName evidence="5">Flagellar assembly factor FliW</fullName>
    </recommendedName>
</protein>
<dbReference type="InterPro" id="IPR024046">
    <property type="entry name" value="Flagellar_assmbl_FliW_dom_sf"/>
</dbReference>
<keyword evidence="4 5" id="KW-0143">Chaperone</keyword>
<organism evidence="6 7">
    <name type="scientific">Kineothrix alysoides</name>
    <dbReference type="NCBI Taxonomy" id="1469948"/>
    <lineage>
        <taxon>Bacteria</taxon>
        <taxon>Bacillati</taxon>
        <taxon>Bacillota</taxon>
        <taxon>Clostridia</taxon>
        <taxon>Lachnospirales</taxon>
        <taxon>Lachnospiraceae</taxon>
        <taxon>Kineothrix</taxon>
    </lineage>
</organism>
<dbReference type="RefSeq" id="WP_031391066.1">
    <property type="nucleotide sequence ID" value="NZ_JPNB01000002.1"/>
</dbReference>
<name>A0A4R1QM66_9FIRM</name>
<keyword evidence="6" id="KW-0282">Flagellum</keyword>
<dbReference type="Pfam" id="PF02623">
    <property type="entry name" value="FliW"/>
    <property type="match status" value="1"/>
</dbReference>
<dbReference type="GO" id="GO:0005737">
    <property type="term" value="C:cytoplasm"/>
    <property type="evidence" value="ECO:0007669"/>
    <property type="project" value="UniProtKB-SubCell"/>
</dbReference>
<accession>A0A4R1QM66</accession>
<evidence type="ECO:0000313" key="7">
    <source>
        <dbReference type="Proteomes" id="UP000295718"/>
    </source>
</evidence>